<dbReference type="Proteomes" id="UP001497535">
    <property type="component" value="Unassembled WGS sequence"/>
</dbReference>
<accession>A0ACB0ZN67</accession>
<proteinExistence type="predicted"/>
<evidence type="ECO:0000313" key="1">
    <source>
        <dbReference type="EMBL" id="CAK5080535.1"/>
    </source>
</evidence>
<name>A0ACB0ZN67_MELEN</name>
<keyword evidence="2" id="KW-1185">Reference proteome</keyword>
<reference evidence="1" key="1">
    <citation type="submission" date="2023-11" db="EMBL/GenBank/DDBJ databases">
        <authorList>
            <person name="Poullet M."/>
        </authorList>
    </citation>
    <scope>NUCLEOTIDE SEQUENCE</scope>
    <source>
        <strain evidence="1">E1834</strain>
    </source>
</reference>
<evidence type="ECO:0000313" key="2">
    <source>
        <dbReference type="Proteomes" id="UP001497535"/>
    </source>
</evidence>
<organism evidence="1 2">
    <name type="scientific">Meloidogyne enterolobii</name>
    <name type="common">Root-knot nematode worm</name>
    <name type="synonym">Meloidogyne mayaguensis</name>
    <dbReference type="NCBI Taxonomy" id="390850"/>
    <lineage>
        <taxon>Eukaryota</taxon>
        <taxon>Metazoa</taxon>
        <taxon>Ecdysozoa</taxon>
        <taxon>Nematoda</taxon>
        <taxon>Chromadorea</taxon>
        <taxon>Rhabditida</taxon>
        <taxon>Tylenchina</taxon>
        <taxon>Tylenchomorpha</taxon>
        <taxon>Tylenchoidea</taxon>
        <taxon>Meloidogynidae</taxon>
        <taxon>Meloidogyninae</taxon>
        <taxon>Meloidogyne</taxon>
    </lineage>
</organism>
<comment type="caution">
    <text evidence="1">The sequence shown here is derived from an EMBL/GenBank/DDBJ whole genome shotgun (WGS) entry which is preliminary data.</text>
</comment>
<protein>
    <submittedName>
        <fullName evidence="1">Uncharacterized protein</fullName>
    </submittedName>
</protein>
<gene>
    <name evidence="1" type="ORF">MENTE1834_LOCUS27710</name>
</gene>
<dbReference type="EMBL" id="CAVMJV010000042">
    <property type="protein sequence ID" value="CAK5080535.1"/>
    <property type="molecule type" value="Genomic_DNA"/>
</dbReference>
<sequence length="54" mass="6425">MFLMLPGTIKKILKKRCARDNNEKIYFLKEKRGEGRGQLKIKSEMLRFLLVKNV</sequence>